<reference evidence="3 4" key="1">
    <citation type="submission" date="2015-12" db="EMBL/GenBank/DDBJ databases">
        <title>Genome sequence of Streptomyces sp. G25.</title>
        <authorList>
            <person name="Poehlein A."/>
            <person name="Roettig A."/>
            <person name="Hiessl S."/>
            <person name="Hauschild P."/>
            <person name="Schauer J."/>
            <person name="Madkour M.H."/>
            <person name="Al-Ansari A.M."/>
            <person name="Almakishah N.H."/>
            <person name="Steinbuechel A."/>
            <person name="Daniel R."/>
        </authorList>
    </citation>
    <scope>NUCLEOTIDE SEQUENCE [LARGE SCALE GENOMIC DNA]</scope>
    <source>
        <strain evidence="4">G25(2015)</strain>
    </source>
</reference>
<organism evidence="3 4">
    <name type="scientific">Streptomyces jeddahensis</name>
    <dbReference type="NCBI Taxonomy" id="1716141"/>
    <lineage>
        <taxon>Bacteria</taxon>
        <taxon>Bacillati</taxon>
        <taxon>Actinomycetota</taxon>
        <taxon>Actinomycetes</taxon>
        <taxon>Kitasatosporales</taxon>
        <taxon>Streptomycetaceae</taxon>
        <taxon>Streptomyces</taxon>
    </lineage>
</organism>
<dbReference type="Gene3D" id="3.60.120.10">
    <property type="entry name" value="Anthranilate synthase"/>
    <property type="match status" value="1"/>
</dbReference>
<gene>
    <name evidence="3" type="primary">dhbC</name>
    <name evidence="3" type="ORF">STSP_27190</name>
</gene>
<accession>A0A177HSL8</accession>
<keyword evidence="4" id="KW-1185">Reference proteome</keyword>
<dbReference type="Pfam" id="PF00425">
    <property type="entry name" value="Chorismate_bind"/>
    <property type="match status" value="1"/>
</dbReference>
<proteinExistence type="predicted"/>
<evidence type="ECO:0000259" key="2">
    <source>
        <dbReference type="Pfam" id="PF00425"/>
    </source>
</evidence>
<dbReference type="PANTHER" id="PTHR42839:SF2">
    <property type="entry name" value="ISOCHORISMATE SYNTHASE ENTC"/>
    <property type="match status" value="1"/>
</dbReference>
<sequence length="414" mass="44887">MNRGLTRAGRGPMPDHARPRTGRSRRRLIAAPAGFLLHGPSGSVGLDGPLTSFRGLSEAENAVREGTHGNIVAGAVPFDQESGTSSFYLGRRVTGRPAVLGRPTRRSQFVPDVIFNDTEIAGYIRMVDHVLPMLRSPNDVLEKIVAARAERFFTTEPVDPLQLYGRIVDMYPRVHSYLVEHLETPGVYTMGASPELFVKKTGDIVTMTPLAGTIPRNPSLSTPEDTARAHAELFTDKYLVEHRHLVEFMLKGLAPFCTVVDHTHEPQLIDVPGVWHLGTPIRGRLTSPGVRVADLVSALHPSPAVCGVPQSASLQLITTNESPRGYYGGLVGWLDSNGDCELYMALRGLDFDARNGCLTLRAGGGIVKGSRMDVEFTETTAKLATMRRVLGITPLLEASASSRSGRPVREAANA</sequence>
<dbReference type="AlphaFoldDB" id="A0A177HSL8"/>
<dbReference type="OrthoDB" id="9806579at2"/>
<dbReference type="RefSeq" id="WP_157902829.1">
    <property type="nucleotide sequence ID" value="NZ_LOHS01000071.1"/>
</dbReference>
<comment type="caution">
    <text evidence="3">The sequence shown here is derived from an EMBL/GenBank/DDBJ whole genome shotgun (WGS) entry which is preliminary data.</text>
</comment>
<dbReference type="SUPFAM" id="SSF56322">
    <property type="entry name" value="ADC synthase"/>
    <property type="match status" value="1"/>
</dbReference>
<dbReference type="EMBL" id="LOHS01000071">
    <property type="protein sequence ID" value="OAH14001.1"/>
    <property type="molecule type" value="Genomic_DNA"/>
</dbReference>
<dbReference type="Proteomes" id="UP000077381">
    <property type="component" value="Unassembled WGS sequence"/>
</dbReference>
<name>A0A177HSL8_9ACTN</name>
<dbReference type="PATRIC" id="fig|1716141.3.peg.2863"/>
<dbReference type="EC" id="5.4.4.2" evidence="3"/>
<feature type="region of interest" description="Disordered" evidence="1">
    <location>
        <begin position="1"/>
        <end position="23"/>
    </location>
</feature>
<dbReference type="STRING" id="1716141.STSP_27190"/>
<dbReference type="GO" id="GO:0008909">
    <property type="term" value="F:isochorismate synthase activity"/>
    <property type="evidence" value="ECO:0007669"/>
    <property type="project" value="UniProtKB-EC"/>
</dbReference>
<dbReference type="InterPro" id="IPR005801">
    <property type="entry name" value="ADC_synthase"/>
</dbReference>
<dbReference type="PANTHER" id="PTHR42839">
    <property type="entry name" value="ISOCHORISMATE SYNTHASE ENTC"/>
    <property type="match status" value="1"/>
</dbReference>
<evidence type="ECO:0000313" key="4">
    <source>
        <dbReference type="Proteomes" id="UP000077381"/>
    </source>
</evidence>
<evidence type="ECO:0000256" key="1">
    <source>
        <dbReference type="SAM" id="MobiDB-lite"/>
    </source>
</evidence>
<keyword evidence="3" id="KW-0413">Isomerase</keyword>
<evidence type="ECO:0000313" key="3">
    <source>
        <dbReference type="EMBL" id="OAH14001.1"/>
    </source>
</evidence>
<protein>
    <submittedName>
        <fullName evidence="3">Isochorismate synthase DhbC</fullName>
        <ecNumber evidence="3">5.4.4.2</ecNumber>
    </submittedName>
</protein>
<dbReference type="InterPro" id="IPR015890">
    <property type="entry name" value="Chorismate_C"/>
</dbReference>
<feature type="domain" description="Chorismate-utilising enzyme C-terminal" evidence="2">
    <location>
        <begin position="123"/>
        <end position="382"/>
    </location>
</feature>